<proteinExistence type="predicted"/>
<evidence type="ECO:0000313" key="1">
    <source>
        <dbReference type="EMBL" id="KAE9584468.1"/>
    </source>
</evidence>
<organism evidence="1 2">
    <name type="scientific">Lupinus albus</name>
    <name type="common">White lupine</name>
    <name type="synonym">Lupinus termis</name>
    <dbReference type="NCBI Taxonomy" id="3870"/>
    <lineage>
        <taxon>Eukaryota</taxon>
        <taxon>Viridiplantae</taxon>
        <taxon>Streptophyta</taxon>
        <taxon>Embryophyta</taxon>
        <taxon>Tracheophyta</taxon>
        <taxon>Spermatophyta</taxon>
        <taxon>Magnoliopsida</taxon>
        <taxon>eudicotyledons</taxon>
        <taxon>Gunneridae</taxon>
        <taxon>Pentapetalae</taxon>
        <taxon>rosids</taxon>
        <taxon>fabids</taxon>
        <taxon>Fabales</taxon>
        <taxon>Fabaceae</taxon>
        <taxon>Papilionoideae</taxon>
        <taxon>50 kb inversion clade</taxon>
        <taxon>genistoids sensu lato</taxon>
        <taxon>core genistoids</taxon>
        <taxon>Genisteae</taxon>
        <taxon>Lupinus</taxon>
    </lineage>
</organism>
<gene>
    <name evidence="1" type="ORF">Lalb_Chr00c01g0403941</name>
</gene>
<comment type="caution">
    <text evidence="1">The sequence shown here is derived from an EMBL/GenBank/DDBJ whole genome shotgun (WGS) entry which is preliminary data.</text>
</comment>
<sequence>MSVYPPSCNVFLKIMNIIQMVVILSLEVVPVELAKSPKTKPNIHRGKDKSLIYALCGKCVDFLYE</sequence>
<keyword evidence="2" id="KW-1185">Reference proteome</keyword>
<name>A0A6A4NCV1_LUPAL</name>
<reference evidence="2" key="1">
    <citation type="journal article" date="2020" name="Nat. Commun.">
        <title>Genome sequence of the cluster root forming white lupin.</title>
        <authorList>
            <person name="Hufnagel B."/>
            <person name="Marques A."/>
            <person name="Soriano A."/>
            <person name="Marques L."/>
            <person name="Divol F."/>
            <person name="Doumas P."/>
            <person name="Sallet E."/>
            <person name="Mancinotti D."/>
            <person name="Carrere S."/>
            <person name="Marande W."/>
            <person name="Arribat S."/>
            <person name="Keller J."/>
            <person name="Huneau C."/>
            <person name="Blein T."/>
            <person name="Aime D."/>
            <person name="Laguerre M."/>
            <person name="Taylor J."/>
            <person name="Schubert V."/>
            <person name="Nelson M."/>
            <person name="Geu-Flores F."/>
            <person name="Crespi M."/>
            <person name="Gallardo-Guerrero K."/>
            <person name="Delaux P.-M."/>
            <person name="Salse J."/>
            <person name="Berges H."/>
            <person name="Guyot R."/>
            <person name="Gouzy J."/>
            <person name="Peret B."/>
        </authorList>
    </citation>
    <scope>NUCLEOTIDE SEQUENCE [LARGE SCALE GENOMIC DNA]</scope>
    <source>
        <strain evidence="2">cv. Amiga</strain>
    </source>
</reference>
<evidence type="ECO:0000313" key="2">
    <source>
        <dbReference type="Proteomes" id="UP000447434"/>
    </source>
</evidence>
<dbReference type="EMBL" id="WOCE01000026">
    <property type="protein sequence ID" value="KAE9584468.1"/>
    <property type="molecule type" value="Genomic_DNA"/>
</dbReference>
<dbReference type="AlphaFoldDB" id="A0A6A4NCV1"/>
<protein>
    <submittedName>
        <fullName evidence="1">Uncharacterized protein</fullName>
    </submittedName>
</protein>
<accession>A0A6A4NCV1</accession>
<dbReference type="Proteomes" id="UP000447434">
    <property type="component" value="Unassembled WGS sequence"/>
</dbReference>